<evidence type="ECO:0000256" key="2">
    <source>
        <dbReference type="ARBA" id="ARBA00010617"/>
    </source>
</evidence>
<dbReference type="CDD" id="cd11040">
    <property type="entry name" value="CYP7_CYP8-like"/>
    <property type="match status" value="1"/>
</dbReference>
<dbReference type="RefSeq" id="XP_070913601.1">
    <property type="nucleotide sequence ID" value="XM_071057500.1"/>
</dbReference>
<reference evidence="7 8" key="1">
    <citation type="submission" date="2024-09" db="EMBL/GenBank/DDBJ databases">
        <title>Itraconazole resistance in Madurella fahalii resulting from another homologue of gene encoding cytochrome P450 14-alpha sterol demethylase (CYP51).</title>
        <authorList>
            <person name="Yoshioka I."/>
            <person name="Fahal A.H."/>
            <person name="Kaneko S."/>
            <person name="Yaguchi T."/>
        </authorList>
    </citation>
    <scope>NUCLEOTIDE SEQUENCE [LARGE SCALE GENOMIC DNA]</scope>
    <source>
        <strain evidence="7 8">IFM 68171</strain>
    </source>
</reference>
<dbReference type="EMBL" id="BAAFSV010000001">
    <property type="protein sequence ID" value="GAB1311868.1"/>
    <property type="molecule type" value="Genomic_DNA"/>
</dbReference>
<evidence type="ECO:0000256" key="1">
    <source>
        <dbReference type="ARBA" id="ARBA00001971"/>
    </source>
</evidence>
<evidence type="ECO:0000313" key="8">
    <source>
        <dbReference type="Proteomes" id="UP001628179"/>
    </source>
</evidence>
<dbReference type="PANTHER" id="PTHR47582">
    <property type="entry name" value="P450, PUTATIVE (EUROFUNG)-RELATED"/>
    <property type="match status" value="1"/>
</dbReference>
<comment type="caution">
    <text evidence="7">The sequence shown here is derived from an EMBL/GenBank/DDBJ whole genome shotgun (WGS) entry which is preliminary data.</text>
</comment>
<comment type="similarity">
    <text evidence="2">Belongs to the cytochrome P450 family.</text>
</comment>
<protein>
    <recommendedName>
        <fullName evidence="9">Cytochrome P450</fullName>
    </recommendedName>
</protein>
<dbReference type="GeneID" id="98172823"/>
<accession>A0ABQ0G280</accession>
<dbReference type="InterPro" id="IPR036396">
    <property type="entry name" value="Cyt_P450_sf"/>
</dbReference>
<evidence type="ECO:0000256" key="5">
    <source>
        <dbReference type="ARBA" id="ARBA00023033"/>
    </source>
</evidence>
<evidence type="ECO:0000256" key="3">
    <source>
        <dbReference type="ARBA" id="ARBA00022723"/>
    </source>
</evidence>
<comment type="cofactor">
    <cofactor evidence="1">
        <name>heme</name>
        <dbReference type="ChEBI" id="CHEBI:30413"/>
    </cofactor>
</comment>
<name>A0ABQ0G280_9PEZI</name>
<dbReference type="PANTHER" id="PTHR47582:SF1">
    <property type="entry name" value="P450, PUTATIVE (EUROFUNG)-RELATED"/>
    <property type="match status" value="1"/>
</dbReference>
<keyword evidence="8" id="KW-1185">Reference proteome</keyword>
<dbReference type="SUPFAM" id="SSF48264">
    <property type="entry name" value="Cytochrome P450"/>
    <property type="match status" value="1"/>
</dbReference>
<proteinExistence type="inferred from homology"/>
<evidence type="ECO:0008006" key="9">
    <source>
        <dbReference type="Google" id="ProtNLM"/>
    </source>
</evidence>
<evidence type="ECO:0000313" key="7">
    <source>
        <dbReference type="EMBL" id="GAB1311868.1"/>
    </source>
</evidence>
<keyword evidence="6" id="KW-0812">Transmembrane</keyword>
<sequence>MLAAILSLTVLPVLYLLLRAVLRYTQDKDEPPVIAAGIPFITPYVGLITKGMSYFVFLRARHDLPVYTLRFPGVRAYVINTPSLALAAHRPSPTISWGPILADVAANMMGLGRPTVEVLRKDLGFDGNFMKGFHQAMHSALSPKMPELDRLGEAFSLAYSASLDGDKLRTPVGTTVRMFEFLKRHSTNGMTEAVFGPHNPYHDPKMEGYYNAMELALFPILLGLGPLTAKEGIQGRETLVRAYIKYFGIGGHKDPGASELLRSRYNFFLSYGIPEHEIARIEVILTATLLGNSRPTTFWLVWHLVSDQSLLELCREELFAAMTNNDPDDADLLVLNAATIKTRCPTLFSTLLEVFRFHGNNMSVRKVVRNHTLSGQYKLKAGGYLVTPASVQHSGLADWGPRSDVFDAKRFITDGKTKYNNSAFKPWGHGGNICPGRHFATTAVLAKAAMVILRFDITPVAATPAGHKSGSRGWVLPQSHQSPVIGSTVPNDDLLMLWSRSVNEL</sequence>
<keyword evidence="5" id="KW-0503">Monooxygenase</keyword>
<organism evidence="7 8">
    <name type="scientific">Madurella fahalii</name>
    <dbReference type="NCBI Taxonomy" id="1157608"/>
    <lineage>
        <taxon>Eukaryota</taxon>
        <taxon>Fungi</taxon>
        <taxon>Dikarya</taxon>
        <taxon>Ascomycota</taxon>
        <taxon>Pezizomycotina</taxon>
        <taxon>Sordariomycetes</taxon>
        <taxon>Sordariomycetidae</taxon>
        <taxon>Sordariales</taxon>
        <taxon>Sordariales incertae sedis</taxon>
        <taxon>Madurella</taxon>
    </lineage>
</organism>
<keyword evidence="5" id="KW-0560">Oxidoreductase</keyword>
<keyword evidence="4" id="KW-0408">Iron</keyword>
<evidence type="ECO:0000256" key="6">
    <source>
        <dbReference type="SAM" id="Phobius"/>
    </source>
</evidence>
<keyword evidence="3" id="KW-0479">Metal-binding</keyword>
<feature type="transmembrane region" description="Helical" evidence="6">
    <location>
        <begin position="33"/>
        <end position="57"/>
    </location>
</feature>
<keyword evidence="6" id="KW-1133">Transmembrane helix</keyword>
<dbReference type="InterPro" id="IPR053007">
    <property type="entry name" value="CYP450_monoxygenase_sec-met"/>
</dbReference>
<dbReference type="InterPro" id="IPR002403">
    <property type="entry name" value="Cyt_P450_E_grp-IV"/>
</dbReference>
<gene>
    <name evidence="7" type="ORF">MFIFM68171_02078</name>
</gene>
<dbReference type="Gene3D" id="1.10.630.10">
    <property type="entry name" value="Cytochrome P450"/>
    <property type="match status" value="1"/>
</dbReference>
<dbReference type="InterPro" id="IPR001128">
    <property type="entry name" value="Cyt_P450"/>
</dbReference>
<dbReference type="PRINTS" id="PR00465">
    <property type="entry name" value="EP450IV"/>
</dbReference>
<keyword evidence="6" id="KW-0472">Membrane</keyword>
<dbReference type="Proteomes" id="UP001628179">
    <property type="component" value="Unassembled WGS sequence"/>
</dbReference>
<evidence type="ECO:0000256" key="4">
    <source>
        <dbReference type="ARBA" id="ARBA00023004"/>
    </source>
</evidence>
<dbReference type="Pfam" id="PF00067">
    <property type="entry name" value="p450"/>
    <property type="match status" value="1"/>
</dbReference>